<organism evidence="3 4">
    <name type="scientific">Panagrolaimus superbus</name>
    <dbReference type="NCBI Taxonomy" id="310955"/>
    <lineage>
        <taxon>Eukaryota</taxon>
        <taxon>Metazoa</taxon>
        <taxon>Ecdysozoa</taxon>
        <taxon>Nematoda</taxon>
        <taxon>Chromadorea</taxon>
        <taxon>Rhabditida</taxon>
        <taxon>Tylenchina</taxon>
        <taxon>Panagrolaimomorpha</taxon>
        <taxon>Panagrolaimoidea</taxon>
        <taxon>Panagrolaimidae</taxon>
        <taxon>Panagrolaimus</taxon>
    </lineage>
</organism>
<dbReference type="Gene3D" id="2.40.70.10">
    <property type="entry name" value="Acid Proteases"/>
    <property type="match status" value="1"/>
</dbReference>
<dbReference type="WBParaSite" id="PSU_v2.g10944.t1">
    <property type="protein sequence ID" value="PSU_v2.g10944.t1"/>
    <property type="gene ID" value="PSU_v2.g10944"/>
</dbReference>
<dbReference type="Proteomes" id="UP000887577">
    <property type="component" value="Unplaced"/>
</dbReference>
<reference evidence="4" key="1">
    <citation type="submission" date="2022-11" db="UniProtKB">
        <authorList>
            <consortium name="WormBaseParasite"/>
        </authorList>
    </citation>
    <scope>IDENTIFICATION</scope>
</reference>
<feature type="domain" description="DUF1758" evidence="2">
    <location>
        <begin position="196"/>
        <end position="327"/>
    </location>
</feature>
<dbReference type="InterPro" id="IPR008737">
    <property type="entry name" value="DUF1758"/>
</dbReference>
<keyword evidence="3" id="KW-1185">Reference proteome</keyword>
<protein>
    <submittedName>
        <fullName evidence="4">Peptidase aspartic putative domain-containing protein</fullName>
    </submittedName>
</protein>
<sequence length="650" mass="74145">MKKMALKAELAPSHEPRSSTNFQPRRFDSNGTYSNFNERNTRFDSNPVSPNFSRFDSNRGYSTFRSNNADTNQKSSNFEPLQDRFSSNNPGKSSNEKNECSLCDGDHWQGNCDKFITPAEKLKQLRLKNYCTKCSRNHDTKNCFSKIVCRSCDGDHYAFLCKEGSNRSTAFINVEKKKGMLLTKDVTIINPVTKETTETVVIFDSGSQQSYVSNRIIEQLNLEIIGEEKHNVVGFGAKASSYTSSLVKFKIKTEECYKEVCANSTKCIATTVPVISATNSDSDDVKIEYKTPEILIGMDYFLEFINSFEKTGNNTYVVNSIVGQMICKNSPKYQKTTVASLVVEQSQNLIEDNKDLQKFWNLEKLGIKDKAEKEDERIILEKFEKNVKFPELPTNAGLALGRLRSTNKRLSIDPVLFNECEKITDDQKTRGISFKQLKAENSWWKSSQFLKQEREHWPKSPELGTDLAPTLTAIIEAKEISDLQNIELKRDIEIDLKLPHSKEPIVIRPIDFISPGIKIELPTVSVDNENDDATFLPPGNGGGERLFEQFKETLQKELKETRQAESILRKELKITKKLFEQMLEDYNKVVIEKMDKPTGRKPYIEISKKLIQLSTNITQALKTRSELLVQLADVKKENQKIRNAVKELSK</sequence>
<proteinExistence type="predicted"/>
<dbReference type="AlphaFoldDB" id="A0A914XUL9"/>
<evidence type="ECO:0000259" key="2">
    <source>
        <dbReference type="Pfam" id="PF05585"/>
    </source>
</evidence>
<evidence type="ECO:0000256" key="1">
    <source>
        <dbReference type="SAM" id="MobiDB-lite"/>
    </source>
</evidence>
<dbReference type="Pfam" id="PF05585">
    <property type="entry name" value="DUF1758"/>
    <property type="match status" value="1"/>
</dbReference>
<dbReference type="InterPro" id="IPR021109">
    <property type="entry name" value="Peptidase_aspartic_dom_sf"/>
</dbReference>
<feature type="compositionally biased region" description="Polar residues" evidence="1">
    <location>
        <begin position="18"/>
        <end position="93"/>
    </location>
</feature>
<accession>A0A914XUL9</accession>
<name>A0A914XUL9_9BILA</name>
<evidence type="ECO:0000313" key="4">
    <source>
        <dbReference type="WBParaSite" id="PSU_v2.g10944.t1"/>
    </source>
</evidence>
<feature type="region of interest" description="Disordered" evidence="1">
    <location>
        <begin position="1"/>
        <end position="96"/>
    </location>
</feature>
<evidence type="ECO:0000313" key="3">
    <source>
        <dbReference type="Proteomes" id="UP000887577"/>
    </source>
</evidence>